<dbReference type="EMBL" id="HBUF01253786">
    <property type="protein sequence ID" value="CAG6680943.1"/>
    <property type="molecule type" value="Transcribed_RNA"/>
</dbReference>
<dbReference type="Pfam" id="PF13855">
    <property type="entry name" value="LRR_8"/>
    <property type="match status" value="1"/>
</dbReference>
<accession>A0A8D8X3F1</accession>
<protein>
    <submittedName>
        <fullName evidence="4">Phospholipase A2 inhibitor</fullName>
    </submittedName>
</protein>
<dbReference type="SMART" id="SM00369">
    <property type="entry name" value="LRR_TYP"/>
    <property type="match status" value="3"/>
</dbReference>
<evidence type="ECO:0000256" key="3">
    <source>
        <dbReference type="SAM" id="SignalP"/>
    </source>
</evidence>
<dbReference type="GO" id="GO:0005886">
    <property type="term" value="C:plasma membrane"/>
    <property type="evidence" value="ECO:0007669"/>
    <property type="project" value="TreeGrafter"/>
</dbReference>
<dbReference type="InterPro" id="IPR003591">
    <property type="entry name" value="Leu-rich_rpt_typical-subtyp"/>
</dbReference>
<dbReference type="PANTHER" id="PTHR24369">
    <property type="entry name" value="ANTIGEN BSP, PUTATIVE-RELATED"/>
    <property type="match status" value="1"/>
</dbReference>
<reference evidence="4" key="1">
    <citation type="submission" date="2021-05" db="EMBL/GenBank/DDBJ databases">
        <authorList>
            <person name="Alioto T."/>
            <person name="Alioto T."/>
            <person name="Gomez Garrido J."/>
        </authorList>
    </citation>
    <scope>NUCLEOTIDE SEQUENCE</scope>
</reference>
<dbReference type="PANTHER" id="PTHR24369:SF211">
    <property type="entry name" value="LEUCINE-RICH REPEAT-CONTAINING PROTEIN 15-LIKE"/>
    <property type="match status" value="1"/>
</dbReference>
<keyword evidence="1" id="KW-0433">Leucine-rich repeat</keyword>
<dbReference type="AlphaFoldDB" id="A0A8D8X3F1"/>
<evidence type="ECO:0000256" key="1">
    <source>
        <dbReference type="ARBA" id="ARBA00022614"/>
    </source>
</evidence>
<sequence>MASSLYRFMLCIVILVTFHYHQMKPISVPQDQNYCYITACDVLSKIQEKLPLFFDNQSAKYASSTASSNDEDYEMNGIHFKDTQETRLIKLERRLRSVEQTVWLKSDKDDSWYRCCEGPCRCRPEIHTLSCWKQDMEELPFDQIIPADIRVIDLGINQLSTLSKDAFTGLYKLTELDLFDNRLDFLPATIFHNLESLIHLKLRKNHLSELPGKLFISTINLSTMHFRRFEIFGLSLSQKQPTFLHTPWTV</sequence>
<dbReference type="InterPro" id="IPR001611">
    <property type="entry name" value="Leu-rich_rpt"/>
</dbReference>
<dbReference type="InterPro" id="IPR050541">
    <property type="entry name" value="LRR_TM_domain-containing"/>
</dbReference>
<keyword evidence="2" id="KW-0677">Repeat</keyword>
<evidence type="ECO:0000256" key="2">
    <source>
        <dbReference type="ARBA" id="ARBA00022737"/>
    </source>
</evidence>
<keyword evidence="3" id="KW-0732">Signal</keyword>
<dbReference type="InterPro" id="IPR032675">
    <property type="entry name" value="LRR_dom_sf"/>
</dbReference>
<proteinExistence type="predicted"/>
<name>A0A8D8X3F1_9HEMI</name>
<dbReference type="SUPFAM" id="SSF52058">
    <property type="entry name" value="L domain-like"/>
    <property type="match status" value="1"/>
</dbReference>
<organism evidence="4">
    <name type="scientific">Cacopsylla melanoneura</name>
    <dbReference type="NCBI Taxonomy" id="428564"/>
    <lineage>
        <taxon>Eukaryota</taxon>
        <taxon>Metazoa</taxon>
        <taxon>Ecdysozoa</taxon>
        <taxon>Arthropoda</taxon>
        <taxon>Hexapoda</taxon>
        <taxon>Insecta</taxon>
        <taxon>Pterygota</taxon>
        <taxon>Neoptera</taxon>
        <taxon>Paraneoptera</taxon>
        <taxon>Hemiptera</taxon>
        <taxon>Sternorrhyncha</taxon>
        <taxon>Psylloidea</taxon>
        <taxon>Psyllidae</taxon>
        <taxon>Psyllinae</taxon>
        <taxon>Cacopsylla</taxon>
    </lineage>
</organism>
<feature type="chain" id="PRO_5034676666" evidence="3">
    <location>
        <begin position="24"/>
        <end position="250"/>
    </location>
</feature>
<evidence type="ECO:0000313" key="4">
    <source>
        <dbReference type="EMBL" id="CAG6680943.1"/>
    </source>
</evidence>
<dbReference type="Gene3D" id="3.80.10.10">
    <property type="entry name" value="Ribonuclease Inhibitor"/>
    <property type="match status" value="1"/>
</dbReference>
<feature type="signal peptide" evidence="3">
    <location>
        <begin position="1"/>
        <end position="23"/>
    </location>
</feature>